<protein>
    <submittedName>
        <fullName evidence="1">Uncharacterized protein</fullName>
    </submittedName>
</protein>
<dbReference type="Proteomes" id="UP000243342">
    <property type="component" value="Unassembled WGS sequence"/>
</dbReference>
<name>A0A1J7CCN2_9ACTN</name>
<comment type="caution">
    <text evidence="1">The sequence shown here is derived from an EMBL/GenBank/DDBJ whole genome shotgun (WGS) entry which is preliminary data.</text>
</comment>
<dbReference type="AlphaFoldDB" id="A0A1J7CCN2"/>
<proteinExistence type="predicted"/>
<dbReference type="RefSeq" id="WP_071654493.1">
    <property type="nucleotide sequence ID" value="NZ_MLCF01000002.1"/>
</dbReference>
<sequence>MTETLPPGHIPMGDDDEIDARREAADADVRLTRSARRSPAFPDARRITVASRRRRRPVVAIAVGLLLTATACANHGVDATLAVPGLVGTWTDSDGGRIVFRKDRTFTAGNLKLAQRSPGMETCTNQEQDGQWQFFLESADGEYAYGDPSAAEGISVGITFGDARSVGACSINLDVRKRDGRTELCSSAFGDTCSLNQYFNKSGP</sequence>
<gene>
    <name evidence="1" type="ORF">BIV57_00120</name>
</gene>
<evidence type="ECO:0000313" key="2">
    <source>
        <dbReference type="Proteomes" id="UP000243342"/>
    </source>
</evidence>
<reference evidence="1 2" key="1">
    <citation type="submission" date="2016-10" db="EMBL/GenBank/DDBJ databases">
        <title>Genome sequence of Streptomyces gilvigriseus MUSC 26.</title>
        <authorList>
            <person name="Lee L.-H."/>
            <person name="Ser H.-L."/>
        </authorList>
    </citation>
    <scope>NUCLEOTIDE SEQUENCE [LARGE SCALE GENOMIC DNA]</scope>
    <source>
        <strain evidence="1 2">MUSC 26</strain>
    </source>
</reference>
<dbReference type="OrthoDB" id="3393054at2"/>
<dbReference type="STRING" id="1428644.BIV57_00120"/>
<accession>A0A1J7CCN2</accession>
<keyword evidence="2" id="KW-1185">Reference proteome</keyword>
<dbReference type="EMBL" id="MLCF01000002">
    <property type="protein sequence ID" value="OIV39296.1"/>
    <property type="molecule type" value="Genomic_DNA"/>
</dbReference>
<organism evidence="1 2">
    <name type="scientific">Mangrovactinospora gilvigrisea</name>
    <dbReference type="NCBI Taxonomy" id="1428644"/>
    <lineage>
        <taxon>Bacteria</taxon>
        <taxon>Bacillati</taxon>
        <taxon>Actinomycetota</taxon>
        <taxon>Actinomycetes</taxon>
        <taxon>Kitasatosporales</taxon>
        <taxon>Streptomycetaceae</taxon>
        <taxon>Mangrovactinospora</taxon>
    </lineage>
</organism>
<evidence type="ECO:0000313" key="1">
    <source>
        <dbReference type="EMBL" id="OIV39296.1"/>
    </source>
</evidence>